<dbReference type="OrthoDB" id="2576311at2759"/>
<dbReference type="GO" id="GO:0016020">
    <property type="term" value="C:membrane"/>
    <property type="evidence" value="ECO:0007669"/>
    <property type="project" value="UniProtKB-SubCell"/>
</dbReference>
<gene>
    <name evidence="7" type="ORF">CVT25_006534</name>
</gene>
<keyword evidence="3 6" id="KW-1133">Transmembrane helix</keyword>
<feature type="compositionally biased region" description="Polar residues" evidence="5">
    <location>
        <begin position="186"/>
        <end position="206"/>
    </location>
</feature>
<dbReference type="AlphaFoldDB" id="A0A409XEG1"/>
<feature type="transmembrane region" description="Helical" evidence="6">
    <location>
        <begin position="76"/>
        <end position="99"/>
    </location>
</feature>
<sequence length="213" mass="21801">MNFSFSQPIPSGVTVPHYAYLDVETADTFNPVLAQAAGGPESTSIPQSTSSSSTGSTPSNGAPSDQNGGKKSNAGAIAGGVVGGIVGFALIAGLVFWLLQRKRRSSPASSVYAPAMGSQGAMASQNPMSLTGSSYPSTPAPKVYDPNDPSTYPTDLPQTGGFNPYNSSSGFASSAEHHNQPYPTHASPNFTGNSAQNSIVQPSRPQYTGAPEI</sequence>
<dbReference type="EMBL" id="NHYD01001946">
    <property type="protein sequence ID" value="PPQ89162.1"/>
    <property type="molecule type" value="Genomic_DNA"/>
</dbReference>
<dbReference type="PANTHER" id="PTHR15549:SF26">
    <property type="entry name" value="AXIAL BUDDING PATTERN PROTEIN 2-RELATED"/>
    <property type="match status" value="1"/>
</dbReference>
<feature type="region of interest" description="Disordered" evidence="5">
    <location>
        <begin position="119"/>
        <end position="213"/>
    </location>
</feature>
<proteinExistence type="predicted"/>
<evidence type="ECO:0000256" key="6">
    <source>
        <dbReference type="SAM" id="Phobius"/>
    </source>
</evidence>
<dbReference type="InterPro" id="IPR051694">
    <property type="entry name" value="Immunoregulatory_rcpt-like"/>
</dbReference>
<dbReference type="InParanoid" id="A0A409XEG1"/>
<evidence type="ECO:0000256" key="4">
    <source>
        <dbReference type="ARBA" id="ARBA00023136"/>
    </source>
</evidence>
<name>A0A409XEG1_PSICY</name>
<comment type="caution">
    <text evidence="7">The sequence shown here is derived from an EMBL/GenBank/DDBJ whole genome shotgun (WGS) entry which is preliminary data.</text>
</comment>
<feature type="region of interest" description="Disordered" evidence="5">
    <location>
        <begin position="34"/>
        <end position="71"/>
    </location>
</feature>
<evidence type="ECO:0000256" key="2">
    <source>
        <dbReference type="ARBA" id="ARBA00022692"/>
    </source>
</evidence>
<feature type="compositionally biased region" description="Low complexity" evidence="5">
    <location>
        <begin position="40"/>
        <end position="64"/>
    </location>
</feature>
<dbReference type="STRING" id="93625.A0A409XEG1"/>
<feature type="compositionally biased region" description="Polar residues" evidence="5">
    <location>
        <begin position="121"/>
        <end position="137"/>
    </location>
</feature>
<protein>
    <recommendedName>
        <fullName evidence="9">Mid2 domain-containing protein</fullName>
    </recommendedName>
</protein>
<organism evidence="7 8">
    <name type="scientific">Psilocybe cyanescens</name>
    <dbReference type="NCBI Taxonomy" id="93625"/>
    <lineage>
        <taxon>Eukaryota</taxon>
        <taxon>Fungi</taxon>
        <taxon>Dikarya</taxon>
        <taxon>Basidiomycota</taxon>
        <taxon>Agaricomycotina</taxon>
        <taxon>Agaricomycetes</taxon>
        <taxon>Agaricomycetidae</taxon>
        <taxon>Agaricales</taxon>
        <taxon>Agaricineae</taxon>
        <taxon>Strophariaceae</taxon>
        <taxon>Psilocybe</taxon>
    </lineage>
</organism>
<dbReference type="PANTHER" id="PTHR15549">
    <property type="entry name" value="PAIRED IMMUNOGLOBULIN-LIKE TYPE 2 RECEPTOR"/>
    <property type="match status" value="1"/>
</dbReference>
<evidence type="ECO:0000256" key="3">
    <source>
        <dbReference type="ARBA" id="ARBA00022989"/>
    </source>
</evidence>
<evidence type="ECO:0000256" key="1">
    <source>
        <dbReference type="ARBA" id="ARBA00004167"/>
    </source>
</evidence>
<reference evidence="7 8" key="1">
    <citation type="journal article" date="2018" name="Evol. Lett.">
        <title>Horizontal gene cluster transfer increased hallucinogenic mushroom diversity.</title>
        <authorList>
            <person name="Reynolds H.T."/>
            <person name="Vijayakumar V."/>
            <person name="Gluck-Thaler E."/>
            <person name="Korotkin H.B."/>
            <person name="Matheny P.B."/>
            <person name="Slot J.C."/>
        </authorList>
    </citation>
    <scope>NUCLEOTIDE SEQUENCE [LARGE SCALE GENOMIC DNA]</scope>
    <source>
        <strain evidence="7 8">2631</strain>
    </source>
</reference>
<dbReference type="Proteomes" id="UP000283269">
    <property type="component" value="Unassembled WGS sequence"/>
</dbReference>
<evidence type="ECO:0000313" key="8">
    <source>
        <dbReference type="Proteomes" id="UP000283269"/>
    </source>
</evidence>
<keyword evidence="2 6" id="KW-0812">Transmembrane</keyword>
<keyword evidence="8" id="KW-1185">Reference proteome</keyword>
<feature type="compositionally biased region" description="Polar residues" evidence="5">
    <location>
        <begin position="148"/>
        <end position="172"/>
    </location>
</feature>
<evidence type="ECO:0000313" key="7">
    <source>
        <dbReference type="EMBL" id="PPQ89162.1"/>
    </source>
</evidence>
<accession>A0A409XEG1</accession>
<dbReference type="GO" id="GO:0071944">
    <property type="term" value="C:cell periphery"/>
    <property type="evidence" value="ECO:0007669"/>
    <property type="project" value="UniProtKB-ARBA"/>
</dbReference>
<evidence type="ECO:0008006" key="9">
    <source>
        <dbReference type="Google" id="ProtNLM"/>
    </source>
</evidence>
<comment type="subcellular location">
    <subcellularLocation>
        <location evidence="1">Membrane</location>
        <topology evidence="1">Single-pass membrane protein</topology>
    </subcellularLocation>
</comment>
<evidence type="ECO:0000256" key="5">
    <source>
        <dbReference type="SAM" id="MobiDB-lite"/>
    </source>
</evidence>
<keyword evidence="4 6" id="KW-0472">Membrane</keyword>
<dbReference type="Gene3D" id="1.20.5.510">
    <property type="entry name" value="Single helix bin"/>
    <property type="match status" value="1"/>
</dbReference>